<keyword evidence="9" id="KW-0472">Membrane</keyword>
<evidence type="ECO:0000256" key="1">
    <source>
        <dbReference type="ARBA" id="ARBA00004571"/>
    </source>
</evidence>
<protein>
    <submittedName>
        <fullName evidence="13">Porin</fullName>
    </submittedName>
</protein>
<evidence type="ECO:0000256" key="5">
    <source>
        <dbReference type="ARBA" id="ARBA00022692"/>
    </source>
</evidence>
<keyword evidence="6 11" id="KW-0732">Signal</keyword>
<evidence type="ECO:0000256" key="7">
    <source>
        <dbReference type="ARBA" id="ARBA00023065"/>
    </source>
</evidence>
<organism evidence="13 14">
    <name type="scientific">Variovorax terrae</name>
    <dbReference type="NCBI Taxonomy" id="2923278"/>
    <lineage>
        <taxon>Bacteria</taxon>
        <taxon>Pseudomonadati</taxon>
        <taxon>Pseudomonadota</taxon>
        <taxon>Betaproteobacteria</taxon>
        <taxon>Burkholderiales</taxon>
        <taxon>Comamonadaceae</taxon>
        <taxon>Variovorax</taxon>
    </lineage>
</organism>
<dbReference type="PANTHER" id="PTHR34501">
    <property type="entry name" value="PROTEIN YDDL-RELATED"/>
    <property type="match status" value="1"/>
</dbReference>
<dbReference type="InterPro" id="IPR033900">
    <property type="entry name" value="Gram_neg_porin_domain"/>
</dbReference>
<dbReference type="SUPFAM" id="SSF56935">
    <property type="entry name" value="Porins"/>
    <property type="match status" value="1"/>
</dbReference>
<evidence type="ECO:0000256" key="6">
    <source>
        <dbReference type="ARBA" id="ARBA00022729"/>
    </source>
</evidence>
<dbReference type="InterPro" id="IPR050298">
    <property type="entry name" value="Gram-neg_bact_OMP"/>
</dbReference>
<sequence>MSDYRRLSGLAAGILLACGGAAAQSSVTVYGVIDTYMGKKQLASASGAHTTNVDGGGLTTSYWGFRGSEDLGGGSSAIFDISGSFRPDSGDFGRYTGDTVFSRSSWVGLQGGWGSVRLGRMSSPNFLLAIRLSPYAESTSLGPYLLHTYVGGQPLEAAVASGGPAAVSDSGYSNAATYASPKLNGFQGTLAYSLGEVANSSNANRRISYSLTYENGPLFAGLGGERVHAPTMPAPPAVPAANQKSQQNTDQFGLSYDFGAAKAFVSHSRTDIDLPAPRNRRFRTSQIGTSIPVGTGFILLSGARTTRSETAVADVKRSTYSLGYDHFLSKRTDLYVVAMRDQVTNLQSGTTFVAGVRHRF</sequence>
<dbReference type="EMBL" id="JALGBI010000001">
    <property type="protein sequence ID" value="MCJ0761691.1"/>
    <property type="molecule type" value="Genomic_DNA"/>
</dbReference>
<feature type="signal peptide" evidence="11">
    <location>
        <begin position="1"/>
        <end position="23"/>
    </location>
</feature>
<dbReference type="Proteomes" id="UP001139447">
    <property type="component" value="Unassembled WGS sequence"/>
</dbReference>
<dbReference type="GO" id="GO:0009279">
    <property type="term" value="C:cell outer membrane"/>
    <property type="evidence" value="ECO:0007669"/>
    <property type="project" value="UniProtKB-SubCell"/>
</dbReference>
<dbReference type="Pfam" id="PF13609">
    <property type="entry name" value="Porin_4"/>
    <property type="match status" value="1"/>
</dbReference>
<evidence type="ECO:0000313" key="14">
    <source>
        <dbReference type="Proteomes" id="UP001139447"/>
    </source>
</evidence>
<keyword evidence="5" id="KW-0812">Transmembrane</keyword>
<dbReference type="AlphaFoldDB" id="A0A9X2AP56"/>
<evidence type="ECO:0000256" key="11">
    <source>
        <dbReference type="SAM" id="SignalP"/>
    </source>
</evidence>
<evidence type="ECO:0000259" key="12">
    <source>
        <dbReference type="Pfam" id="PF13609"/>
    </source>
</evidence>
<dbReference type="Gene3D" id="2.40.160.10">
    <property type="entry name" value="Porin"/>
    <property type="match status" value="1"/>
</dbReference>
<dbReference type="RefSeq" id="WP_243302921.1">
    <property type="nucleotide sequence ID" value="NZ_JALGBI010000001.1"/>
</dbReference>
<keyword evidence="7" id="KW-0406">Ion transport</keyword>
<dbReference type="PROSITE" id="PS51257">
    <property type="entry name" value="PROKAR_LIPOPROTEIN"/>
    <property type="match status" value="1"/>
</dbReference>
<feature type="chain" id="PRO_5040800623" evidence="11">
    <location>
        <begin position="24"/>
        <end position="360"/>
    </location>
</feature>
<evidence type="ECO:0000256" key="2">
    <source>
        <dbReference type="ARBA" id="ARBA00011233"/>
    </source>
</evidence>
<dbReference type="PANTHER" id="PTHR34501:SF9">
    <property type="entry name" value="MAJOR OUTER MEMBRANE PROTEIN P.IA"/>
    <property type="match status" value="1"/>
</dbReference>
<comment type="subunit">
    <text evidence="2">Homotrimer.</text>
</comment>
<comment type="caution">
    <text evidence="13">The sequence shown here is derived from an EMBL/GenBank/DDBJ whole genome shotgun (WGS) entry which is preliminary data.</text>
</comment>
<dbReference type="InterPro" id="IPR023614">
    <property type="entry name" value="Porin_dom_sf"/>
</dbReference>
<dbReference type="GO" id="GO:0015288">
    <property type="term" value="F:porin activity"/>
    <property type="evidence" value="ECO:0007669"/>
    <property type="project" value="UniProtKB-KW"/>
</dbReference>
<evidence type="ECO:0000313" key="13">
    <source>
        <dbReference type="EMBL" id="MCJ0761691.1"/>
    </source>
</evidence>
<gene>
    <name evidence="13" type="ORF">MMF98_00535</name>
</gene>
<evidence type="ECO:0000256" key="8">
    <source>
        <dbReference type="ARBA" id="ARBA00023114"/>
    </source>
</evidence>
<reference evidence="13" key="1">
    <citation type="submission" date="2022-03" db="EMBL/GenBank/DDBJ databases">
        <authorList>
            <person name="Woo C.Y."/>
        </authorList>
    </citation>
    <scope>NUCLEOTIDE SEQUENCE</scope>
    <source>
        <strain evidence="13">CYS-02</strain>
    </source>
</reference>
<evidence type="ECO:0000256" key="10">
    <source>
        <dbReference type="ARBA" id="ARBA00023237"/>
    </source>
</evidence>
<proteinExistence type="predicted"/>
<comment type="subcellular location">
    <subcellularLocation>
        <location evidence="1">Cell outer membrane</location>
        <topology evidence="1">Multi-pass membrane protein</topology>
    </subcellularLocation>
</comment>
<keyword evidence="3" id="KW-0813">Transport</keyword>
<evidence type="ECO:0000256" key="9">
    <source>
        <dbReference type="ARBA" id="ARBA00023136"/>
    </source>
</evidence>
<name>A0A9X2AP56_9BURK</name>
<keyword evidence="4" id="KW-1134">Transmembrane beta strand</keyword>
<feature type="domain" description="Porin" evidence="12">
    <location>
        <begin position="14"/>
        <end position="343"/>
    </location>
</feature>
<keyword evidence="14" id="KW-1185">Reference proteome</keyword>
<dbReference type="GO" id="GO:0006811">
    <property type="term" value="P:monoatomic ion transport"/>
    <property type="evidence" value="ECO:0007669"/>
    <property type="project" value="UniProtKB-KW"/>
</dbReference>
<keyword evidence="8" id="KW-0626">Porin</keyword>
<dbReference type="CDD" id="cd00342">
    <property type="entry name" value="gram_neg_porins"/>
    <property type="match status" value="1"/>
</dbReference>
<evidence type="ECO:0000256" key="4">
    <source>
        <dbReference type="ARBA" id="ARBA00022452"/>
    </source>
</evidence>
<dbReference type="GO" id="GO:0046930">
    <property type="term" value="C:pore complex"/>
    <property type="evidence" value="ECO:0007669"/>
    <property type="project" value="UniProtKB-KW"/>
</dbReference>
<evidence type="ECO:0000256" key="3">
    <source>
        <dbReference type="ARBA" id="ARBA00022448"/>
    </source>
</evidence>
<keyword evidence="10" id="KW-0998">Cell outer membrane</keyword>
<accession>A0A9X2AP56</accession>